<evidence type="ECO:0000313" key="3">
    <source>
        <dbReference type="Proteomes" id="UP000265520"/>
    </source>
</evidence>
<proteinExistence type="predicted"/>
<feature type="region of interest" description="Disordered" evidence="1">
    <location>
        <begin position="1"/>
        <end position="33"/>
    </location>
</feature>
<keyword evidence="3" id="KW-1185">Reference proteome</keyword>
<accession>A0A392VZ95</accession>
<feature type="non-terminal residue" evidence="2">
    <location>
        <position position="33"/>
    </location>
</feature>
<protein>
    <submittedName>
        <fullName evidence="2">Uncharacterized protein</fullName>
    </submittedName>
</protein>
<comment type="caution">
    <text evidence="2">The sequence shown here is derived from an EMBL/GenBank/DDBJ whole genome shotgun (WGS) entry which is preliminary data.</text>
</comment>
<evidence type="ECO:0000313" key="2">
    <source>
        <dbReference type="EMBL" id="MCI92812.1"/>
    </source>
</evidence>
<dbReference type="EMBL" id="LXQA011311064">
    <property type="protein sequence ID" value="MCI92812.1"/>
    <property type="molecule type" value="Genomic_DNA"/>
</dbReference>
<organism evidence="2 3">
    <name type="scientific">Trifolium medium</name>
    <dbReference type="NCBI Taxonomy" id="97028"/>
    <lineage>
        <taxon>Eukaryota</taxon>
        <taxon>Viridiplantae</taxon>
        <taxon>Streptophyta</taxon>
        <taxon>Embryophyta</taxon>
        <taxon>Tracheophyta</taxon>
        <taxon>Spermatophyta</taxon>
        <taxon>Magnoliopsida</taxon>
        <taxon>eudicotyledons</taxon>
        <taxon>Gunneridae</taxon>
        <taxon>Pentapetalae</taxon>
        <taxon>rosids</taxon>
        <taxon>fabids</taxon>
        <taxon>Fabales</taxon>
        <taxon>Fabaceae</taxon>
        <taxon>Papilionoideae</taxon>
        <taxon>50 kb inversion clade</taxon>
        <taxon>NPAAA clade</taxon>
        <taxon>Hologalegina</taxon>
        <taxon>IRL clade</taxon>
        <taxon>Trifolieae</taxon>
        <taxon>Trifolium</taxon>
    </lineage>
</organism>
<dbReference type="Proteomes" id="UP000265520">
    <property type="component" value="Unassembled WGS sequence"/>
</dbReference>
<evidence type="ECO:0000256" key="1">
    <source>
        <dbReference type="SAM" id="MobiDB-lite"/>
    </source>
</evidence>
<name>A0A392VZ95_9FABA</name>
<reference evidence="2 3" key="1">
    <citation type="journal article" date="2018" name="Front. Plant Sci.">
        <title>Red Clover (Trifolium pratense) and Zigzag Clover (T. medium) - A Picture of Genomic Similarities and Differences.</title>
        <authorList>
            <person name="Dluhosova J."/>
            <person name="Istvanek J."/>
            <person name="Nedelnik J."/>
            <person name="Repkova J."/>
        </authorList>
    </citation>
    <scope>NUCLEOTIDE SEQUENCE [LARGE SCALE GENOMIC DNA]</scope>
    <source>
        <strain evidence="3">cv. 10/8</strain>
        <tissue evidence="2">Leaf</tissue>
    </source>
</reference>
<dbReference type="AlphaFoldDB" id="A0A392VZ95"/>
<sequence length="33" mass="3728">MPTRTAPTPEENRRNRATMRVAPAPAVHRADTR</sequence>